<protein>
    <submittedName>
        <fullName evidence="1">Uncharacterized protein</fullName>
    </submittedName>
</protein>
<dbReference type="EMBL" id="PGOL01000571">
    <property type="protein sequence ID" value="PKI68101.1"/>
    <property type="molecule type" value="Genomic_DNA"/>
</dbReference>
<evidence type="ECO:0000313" key="1">
    <source>
        <dbReference type="EMBL" id="PKI68101.1"/>
    </source>
</evidence>
<accession>A0A2I0KI06</accession>
<dbReference type="Proteomes" id="UP000233551">
    <property type="component" value="Unassembled WGS sequence"/>
</dbReference>
<comment type="caution">
    <text evidence="1">The sequence shown here is derived from an EMBL/GenBank/DDBJ whole genome shotgun (WGS) entry which is preliminary data.</text>
</comment>
<gene>
    <name evidence="1" type="ORF">CRG98_011697</name>
</gene>
<dbReference type="AlphaFoldDB" id="A0A2I0KI06"/>
<name>A0A2I0KI06_PUNGR</name>
<sequence>MSSGSLLGLTHLPYSLQTSPLLASCCHRGGIRSSSTSKSHALFTRAISLFASALNPEPVFTNQSTRCTGVEFQFLSCMGVHPLQQSCDVLEPLQAFSMKPGIFGTMSCFGTKDFDENICKL</sequence>
<organism evidence="1 2">
    <name type="scientific">Punica granatum</name>
    <name type="common">Pomegranate</name>
    <dbReference type="NCBI Taxonomy" id="22663"/>
    <lineage>
        <taxon>Eukaryota</taxon>
        <taxon>Viridiplantae</taxon>
        <taxon>Streptophyta</taxon>
        <taxon>Embryophyta</taxon>
        <taxon>Tracheophyta</taxon>
        <taxon>Spermatophyta</taxon>
        <taxon>Magnoliopsida</taxon>
        <taxon>eudicotyledons</taxon>
        <taxon>Gunneridae</taxon>
        <taxon>Pentapetalae</taxon>
        <taxon>rosids</taxon>
        <taxon>malvids</taxon>
        <taxon>Myrtales</taxon>
        <taxon>Lythraceae</taxon>
        <taxon>Punica</taxon>
    </lineage>
</organism>
<reference evidence="1 2" key="1">
    <citation type="submission" date="2017-11" db="EMBL/GenBank/DDBJ databases">
        <title>De-novo sequencing of pomegranate (Punica granatum L.) genome.</title>
        <authorList>
            <person name="Akparov Z."/>
            <person name="Amiraslanov A."/>
            <person name="Hajiyeva S."/>
            <person name="Abbasov M."/>
            <person name="Kaur K."/>
            <person name="Hamwieh A."/>
            <person name="Solovyev V."/>
            <person name="Salamov A."/>
            <person name="Braich B."/>
            <person name="Kosarev P."/>
            <person name="Mahmoud A."/>
            <person name="Hajiyev E."/>
            <person name="Babayeva S."/>
            <person name="Izzatullayeva V."/>
            <person name="Mammadov A."/>
            <person name="Mammadov A."/>
            <person name="Sharifova S."/>
            <person name="Ojaghi J."/>
            <person name="Eynullazada K."/>
            <person name="Bayramov B."/>
            <person name="Abdulazimova A."/>
            <person name="Shahmuradov I."/>
        </authorList>
    </citation>
    <scope>NUCLEOTIDE SEQUENCE [LARGE SCALE GENOMIC DNA]</scope>
    <source>
        <strain evidence="2">cv. AG2017</strain>
        <tissue evidence="1">Leaf</tissue>
    </source>
</reference>
<keyword evidence="2" id="KW-1185">Reference proteome</keyword>
<evidence type="ECO:0000313" key="2">
    <source>
        <dbReference type="Proteomes" id="UP000233551"/>
    </source>
</evidence>
<proteinExistence type="predicted"/>